<dbReference type="GO" id="GO:0035621">
    <property type="term" value="P:ER to Golgi ceramide transport"/>
    <property type="evidence" value="ECO:0007669"/>
    <property type="project" value="TreeGrafter"/>
</dbReference>
<sequence length="245" mass="28511">MELIPSGTVHVQLPATGDHFTWQKPSTWMRNMIAGNRYLEHCGEVRLTNQSTGEYALISFKEATGGLFTASANRNEIVAILYSRDRQKLRTISGRWSDRLLEETGKDKYEVIWRPDEPPADQERYYGFTNFATELNEITEIERDRLPKTDTRHRPDQRMFEEGNVVDAEAEKVRVEQRQRDNRKQLEATGKTWNAMWFELRPDPYAAEGAVAEAGVDTQESWQYKGGYWEARESGVWPEKMAELW</sequence>
<protein>
    <submittedName>
        <fullName evidence="2">Oxysterol-binding protein</fullName>
    </submittedName>
</protein>
<comment type="similarity">
    <text evidence="1">Belongs to the OSBP family.</text>
</comment>
<accession>A0A433Q3V7</accession>
<dbReference type="GO" id="GO:0005886">
    <property type="term" value="C:plasma membrane"/>
    <property type="evidence" value="ECO:0007669"/>
    <property type="project" value="TreeGrafter"/>
</dbReference>
<dbReference type="GO" id="GO:0034727">
    <property type="term" value="P:piecemeal microautophagy of the nucleus"/>
    <property type="evidence" value="ECO:0007669"/>
    <property type="project" value="TreeGrafter"/>
</dbReference>
<dbReference type="EMBL" id="RBNJ01015814">
    <property type="protein sequence ID" value="RUS24501.1"/>
    <property type="molecule type" value="Genomic_DNA"/>
</dbReference>
<dbReference type="GO" id="GO:0006887">
    <property type="term" value="P:exocytosis"/>
    <property type="evidence" value="ECO:0007669"/>
    <property type="project" value="TreeGrafter"/>
</dbReference>
<evidence type="ECO:0000313" key="2">
    <source>
        <dbReference type="EMBL" id="RUS24501.1"/>
    </source>
</evidence>
<dbReference type="InterPro" id="IPR037239">
    <property type="entry name" value="OSBP_sf"/>
</dbReference>
<dbReference type="SUPFAM" id="SSF144000">
    <property type="entry name" value="Oxysterol-binding protein-like"/>
    <property type="match status" value="1"/>
</dbReference>
<dbReference type="PANTHER" id="PTHR10972">
    <property type="entry name" value="OXYSTEROL-BINDING PROTEIN-RELATED"/>
    <property type="match status" value="1"/>
</dbReference>
<dbReference type="GO" id="GO:0097038">
    <property type="term" value="C:perinuclear endoplasmic reticulum"/>
    <property type="evidence" value="ECO:0007669"/>
    <property type="project" value="TreeGrafter"/>
</dbReference>
<comment type="caution">
    <text evidence="2">The sequence shown here is derived from an EMBL/GenBank/DDBJ whole genome shotgun (WGS) entry which is preliminary data.</text>
</comment>
<dbReference type="InterPro" id="IPR000648">
    <property type="entry name" value="Oxysterol-bd"/>
</dbReference>
<organism evidence="2 3">
    <name type="scientific">Jimgerdemannia flammicorona</name>
    <dbReference type="NCBI Taxonomy" id="994334"/>
    <lineage>
        <taxon>Eukaryota</taxon>
        <taxon>Fungi</taxon>
        <taxon>Fungi incertae sedis</taxon>
        <taxon>Mucoromycota</taxon>
        <taxon>Mucoromycotina</taxon>
        <taxon>Endogonomycetes</taxon>
        <taxon>Endogonales</taxon>
        <taxon>Endogonaceae</taxon>
        <taxon>Jimgerdemannia</taxon>
    </lineage>
</organism>
<keyword evidence="3" id="KW-1185">Reference proteome</keyword>
<evidence type="ECO:0000313" key="3">
    <source>
        <dbReference type="Proteomes" id="UP000274822"/>
    </source>
</evidence>
<dbReference type="GO" id="GO:0005829">
    <property type="term" value="C:cytosol"/>
    <property type="evidence" value="ECO:0007669"/>
    <property type="project" value="TreeGrafter"/>
</dbReference>
<dbReference type="Gene3D" id="3.30.70.3490">
    <property type="match status" value="1"/>
</dbReference>
<evidence type="ECO:0000256" key="1">
    <source>
        <dbReference type="ARBA" id="ARBA00008842"/>
    </source>
</evidence>
<dbReference type="Gene3D" id="2.40.160.120">
    <property type="match status" value="1"/>
</dbReference>
<gene>
    <name evidence="2" type="ORF">BC938DRAFT_473489</name>
</gene>
<reference evidence="2 3" key="1">
    <citation type="journal article" date="2018" name="New Phytol.">
        <title>Phylogenomics of Endogonaceae and evolution of mycorrhizas within Mucoromycota.</title>
        <authorList>
            <person name="Chang Y."/>
            <person name="Desiro A."/>
            <person name="Na H."/>
            <person name="Sandor L."/>
            <person name="Lipzen A."/>
            <person name="Clum A."/>
            <person name="Barry K."/>
            <person name="Grigoriev I.V."/>
            <person name="Martin F.M."/>
            <person name="Stajich J.E."/>
            <person name="Smith M.E."/>
            <person name="Bonito G."/>
            <person name="Spatafora J.W."/>
        </authorList>
    </citation>
    <scope>NUCLEOTIDE SEQUENCE [LARGE SCALE GENOMIC DNA]</scope>
    <source>
        <strain evidence="2 3">AD002</strain>
    </source>
</reference>
<dbReference type="GO" id="GO:0030011">
    <property type="term" value="P:maintenance of cell polarity"/>
    <property type="evidence" value="ECO:0007669"/>
    <property type="project" value="TreeGrafter"/>
</dbReference>
<dbReference type="Pfam" id="PF01237">
    <property type="entry name" value="Oxysterol_BP"/>
    <property type="match status" value="1"/>
</dbReference>
<proteinExistence type="inferred from homology"/>
<dbReference type="GO" id="GO:0032934">
    <property type="term" value="F:sterol binding"/>
    <property type="evidence" value="ECO:0007669"/>
    <property type="project" value="TreeGrafter"/>
</dbReference>
<dbReference type="PANTHER" id="PTHR10972:SF203">
    <property type="entry name" value="OXYSTEROL-BINDING PROTEIN HOMOLOG 3"/>
    <property type="match status" value="1"/>
</dbReference>
<dbReference type="GO" id="GO:0006897">
    <property type="term" value="P:endocytosis"/>
    <property type="evidence" value="ECO:0007669"/>
    <property type="project" value="TreeGrafter"/>
</dbReference>
<dbReference type="AlphaFoldDB" id="A0A433Q3V7"/>
<dbReference type="Proteomes" id="UP000274822">
    <property type="component" value="Unassembled WGS sequence"/>
</dbReference>
<dbReference type="GO" id="GO:0032541">
    <property type="term" value="C:cortical endoplasmic reticulum"/>
    <property type="evidence" value="ECO:0007669"/>
    <property type="project" value="TreeGrafter"/>
</dbReference>
<name>A0A433Q3V7_9FUNG</name>